<feature type="transmembrane region" description="Helical" evidence="1">
    <location>
        <begin position="66"/>
        <end position="86"/>
    </location>
</feature>
<evidence type="ECO:0000313" key="3">
    <source>
        <dbReference type="Proteomes" id="UP000823388"/>
    </source>
</evidence>
<dbReference type="EMBL" id="CM029045">
    <property type="protein sequence ID" value="KAG2598395.1"/>
    <property type="molecule type" value="Genomic_DNA"/>
</dbReference>
<comment type="caution">
    <text evidence="2">The sequence shown here is derived from an EMBL/GenBank/DDBJ whole genome shotgun (WGS) entry which is preliminary data.</text>
</comment>
<evidence type="ECO:0000313" key="2">
    <source>
        <dbReference type="EMBL" id="KAG2598395.1"/>
    </source>
</evidence>
<evidence type="ECO:0000256" key="1">
    <source>
        <dbReference type="SAM" id="Phobius"/>
    </source>
</evidence>
<dbReference type="AlphaFoldDB" id="A0A8T0SMN5"/>
<keyword evidence="1" id="KW-0472">Membrane</keyword>
<keyword evidence="1" id="KW-1133">Transmembrane helix</keyword>
<dbReference type="Proteomes" id="UP000823388">
    <property type="component" value="Chromosome 5K"/>
</dbReference>
<keyword evidence="1" id="KW-0812">Transmembrane</keyword>
<proteinExistence type="predicted"/>
<protein>
    <submittedName>
        <fullName evidence="2">Uncharacterized protein</fullName>
    </submittedName>
</protein>
<organism evidence="2 3">
    <name type="scientific">Panicum virgatum</name>
    <name type="common">Blackwell switchgrass</name>
    <dbReference type="NCBI Taxonomy" id="38727"/>
    <lineage>
        <taxon>Eukaryota</taxon>
        <taxon>Viridiplantae</taxon>
        <taxon>Streptophyta</taxon>
        <taxon>Embryophyta</taxon>
        <taxon>Tracheophyta</taxon>
        <taxon>Spermatophyta</taxon>
        <taxon>Magnoliopsida</taxon>
        <taxon>Liliopsida</taxon>
        <taxon>Poales</taxon>
        <taxon>Poaceae</taxon>
        <taxon>PACMAD clade</taxon>
        <taxon>Panicoideae</taxon>
        <taxon>Panicodae</taxon>
        <taxon>Paniceae</taxon>
        <taxon>Panicinae</taxon>
        <taxon>Panicum</taxon>
        <taxon>Panicum sect. Hiantes</taxon>
    </lineage>
</organism>
<name>A0A8T0SMN5_PANVG</name>
<sequence length="87" mass="10094">MARRSSHDKTLVRSILPPELILISLGLGKLGSVFLLHLWQTEEEEICKKEEEDCAHPNLQGCWSLFFRRLFSAYLLSVCLWGLLFFI</sequence>
<keyword evidence="3" id="KW-1185">Reference proteome</keyword>
<reference evidence="2" key="1">
    <citation type="submission" date="2020-05" db="EMBL/GenBank/DDBJ databases">
        <title>WGS assembly of Panicum virgatum.</title>
        <authorList>
            <person name="Lovell J.T."/>
            <person name="Jenkins J."/>
            <person name="Shu S."/>
            <person name="Juenger T.E."/>
            <person name="Schmutz J."/>
        </authorList>
    </citation>
    <scope>NUCLEOTIDE SEQUENCE</scope>
    <source>
        <strain evidence="2">AP13</strain>
    </source>
</reference>
<accession>A0A8T0SMN5</accession>
<gene>
    <name evidence="2" type="ORF">PVAP13_5KG358707</name>
</gene>
<feature type="transmembrane region" description="Helical" evidence="1">
    <location>
        <begin position="20"/>
        <end position="39"/>
    </location>
</feature>